<gene>
    <name evidence="2" type="ORF">M2650_12240</name>
</gene>
<dbReference type="Proteomes" id="UP001431217">
    <property type="component" value="Unassembled WGS sequence"/>
</dbReference>
<comment type="caution">
    <text evidence="2">The sequence shown here is derived from an EMBL/GenBank/DDBJ whole genome shotgun (WGS) entry which is preliminary data.</text>
</comment>
<protein>
    <recommendedName>
        <fullName evidence="4">TonB C-terminal domain-containing protein</fullName>
    </recommendedName>
</protein>
<organism evidence="2 3">
    <name type="scientific">Luteimonas galliterrae</name>
    <dbReference type="NCBI Taxonomy" id="2940486"/>
    <lineage>
        <taxon>Bacteria</taxon>
        <taxon>Pseudomonadati</taxon>
        <taxon>Pseudomonadota</taxon>
        <taxon>Gammaproteobacteria</taxon>
        <taxon>Lysobacterales</taxon>
        <taxon>Lysobacteraceae</taxon>
        <taxon>Luteimonas</taxon>
    </lineage>
</organism>
<evidence type="ECO:0000313" key="2">
    <source>
        <dbReference type="EMBL" id="MCL1635390.1"/>
    </source>
</evidence>
<keyword evidence="3" id="KW-1185">Reference proteome</keyword>
<evidence type="ECO:0000313" key="3">
    <source>
        <dbReference type="Proteomes" id="UP001431217"/>
    </source>
</evidence>
<sequence>MDRRLEAKLALGLSMGLVATAGISAERVRMVNEGGIRDQWMLADGAKLAAPGYPAAFADRGDNVCIAMGYAIKPDGSTSDFGLLKAWNSSTGEKEPADGFWEAFSQTSAAALSQWKFKPRPEITTPQTTYTVATLHFMGKEATDVAGLRSHCSISDLASLVQKQKARAFQTGTMEKQALEAFQRSQTRAMTANPAVSRRPAGR</sequence>
<dbReference type="RefSeq" id="WP_249474865.1">
    <property type="nucleotide sequence ID" value="NZ_JAMBEP010000002.1"/>
</dbReference>
<proteinExistence type="predicted"/>
<reference evidence="2 3" key="1">
    <citation type="submission" date="2022-05" db="EMBL/GenBank/DDBJ databases">
        <title>Luteimonas sp. SX5, whole genome shotgun sequencing project.</title>
        <authorList>
            <person name="Zhao G."/>
            <person name="Shen L."/>
        </authorList>
    </citation>
    <scope>NUCLEOTIDE SEQUENCE [LARGE SCALE GENOMIC DNA]</scope>
    <source>
        <strain evidence="2 3">SX5</strain>
    </source>
</reference>
<accession>A0ABT0MKJ2</accession>
<feature type="region of interest" description="Disordered" evidence="1">
    <location>
        <begin position="183"/>
        <end position="203"/>
    </location>
</feature>
<dbReference type="EMBL" id="JAMBEP010000002">
    <property type="protein sequence ID" value="MCL1635390.1"/>
    <property type="molecule type" value="Genomic_DNA"/>
</dbReference>
<name>A0ABT0MKJ2_9GAMM</name>
<evidence type="ECO:0000256" key="1">
    <source>
        <dbReference type="SAM" id="MobiDB-lite"/>
    </source>
</evidence>
<evidence type="ECO:0008006" key="4">
    <source>
        <dbReference type="Google" id="ProtNLM"/>
    </source>
</evidence>